<dbReference type="InterPro" id="IPR058647">
    <property type="entry name" value="BSH_CzcB-like"/>
</dbReference>
<dbReference type="OrthoDB" id="9798190at2"/>
<dbReference type="PROSITE" id="PS51257">
    <property type="entry name" value="PROKAR_LIPOPROTEIN"/>
    <property type="match status" value="1"/>
</dbReference>
<dbReference type="Pfam" id="PF25973">
    <property type="entry name" value="BSH_CzcB"/>
    <property type="match status" value="1"/>
</dbReference>
<feature type="coiled-coil region" evidence="2">
    <location>
        <begin position="100"/>
        <end position="144"/>
    </location>
</feature>
<dbReference type="InterPro" id="IPR058792">
    <property type="entry name" value="Beta-barrel_RND_2"/>
</dbReference>
<dbReference type="Pfam" id="PF25954">
    <property type="entry name" value="Beta-barrel_RND_2"/>
    <property type="match status" value="1"/>
</dbReference>
<evidence type="ECO:0000259" key="5">
    <source>
        <dbReference type="Pfam" id="PF25989"/>
    </source>
</evidence>
<dbReference type="InterPro" id="IPR006143">
    <property type="entry name" value="RND_pump_MFP"/>
</dbReference>
<sequence>MKTKILISIISVMILFIGCSKEEKTDKPKPKAPLLKVEELKFTPISKSIKLIGTVEAKVMTTVVSPSDGFIEQLNVQENQFVKKEKVLAVIASQERTSLVSQAKNKIEELKTKIEKTSTNSVEYSQLNSQLEQAKKELEYADKLFLGIPVITPLSGTVTQKFIEAGSAVTAKQNLFTIVDFNSLIIKTSVSEDLFSKIKLGDRLKVKFNAFPEKDFYAVVTLKYQQIDPATRNFPVELKLLNGTKEITPGMMAELELVTDKKDKALTVPNDVFIVNQKGEKLVYVIKDTTAHQKIVTTGISNEKVTEVVSGLNEGEKLVVMGQELLKDGMKVVVQKLAGKMKKENK</sequence>
<dbReference type="Gene3D" id="1.10.287.470">
    <property type="entry name" value="Helix hairpin bin"/>
    <property type="match status" value="1"/>
</dbReference>
<evidence type="ECO:0000313" key="6">
    <source>
        <dbReference type="EMBL" id="AFH50542.1"/>
    </source>
</evidence>
<dbReference type="Gene3D" id="2.40.50.100">
    <property type="match status" value="1"/>
</dbReference>
<comment type="similarity">
    <text evidence="1">Belongs to the membrane fusion protein (MFP) (TC 8.A.1) family.</text>
</comment>
<feature type="domain" description="CzcB-like barrel-sandwich hybrid" evidence="4">
    <location>
        <begin position="61"/>
        <end position="180"/>
    </location>
</feature>
<feature type="domain" description="CusB-like beta-barrel" evidence="3">
    <location>
        <begin position="187"/>
        <end position="259"/>
    </location>
</feature>
<dbReference type="GO" id="GO:1990281">
    <property type="term" value="C:efflux pump complex"/>
    <property type="evidence" value="ECO:0007669"/>
    <property type="project" value="TreeGrafter"/>
</dbReference>
<dbReference type="EMBL" id="CP003418">
    <property type="protein sequence ID" value="AFH50542.1"/>
    <property type="molecule type" value="Genomic_DNA"/>
</dbReference>
<reference evidence="6 7" key="1">
    <citation type="journal article" date="2012" name="Front. Microbiol.">
        <title>Complete genome of Ignavibacterium album, a metabolically versatile, flagellated, facultative anaerobe from the phylum Chlorobi.</title>
        <authorList>
            <person name="Liu Z."/>
            <person name="Frigaard N.-U."/>
            <person name="Vogl K."/>
            <person name="Iino T."/>
            <person name="Ohkuma M."/>
            <person name="Overmann J."/>
            <person name="Bryant D.A."/>
        </authorList>
    </citation>
    <scope>NUCLEOTIDE SEQUENCE [LARGE SCALE GENOMIC DNA]</scope>
    <source>
        <strain evidence="7">DSM 19864 / JCM 16511 / NBRC 101810 / Mat9-16</strain>
    </source>
</reference>
<dbReference type="Proteomes" id="UP000007394">
    <property type="component" value="Chromosome"/>
</dbReference>
<keyword evidence="7" id="KW-1185">Reference proteome</keyword>
<dbReference type="SUPFAM" id="SSF111369">
    <property type="entry name" value="HlyD-like secretion proteins"/>
    <property type="match status" value="1"/>
</dbReference>
<gene>
    <name evidence="6" type="ordered locus">IALB_2839</name>
</gene>
<dbReference type="STRING" id="945713.IALB_2839"/>
<dbReference type="Gene3D" id="2.40.30.170">
    <property type="match status" value="1"/>
</dbReference>
<dbReference type="RefSeq" id="WP_014561681.1">
    <property type="nucleotide sequence ID" value="NC_017464.1"/>
</dbReference>
<dbReference type="PANTHER" id="PTHR30469">
    <property type="entry name" value="MULTIDRUG RESISTANCE PROTEIN MDTA"/>
    <property type="match status" value="1"/>
</dbReference>
<dbReference type="KEGG" id="ial:IALB_2839"/>
<feature type="domain" description="YknX-like C-terminal permuted SH3-like" evidence="5">
    <location>
        <begin position="265"/>
        <end position="334"/>
    </location>
</feature>
<dbReference type="eggNOG" id="COG0845">
    <property type="taxonomic scope" value="Bacteria"/>
</dbReference>
<evidence type="ECO:0000256" key="1">
    <source>
        <dbReference type="ARBA" id="ARBA00009477"/>
    </source>
</evidence>
<organism evidence="6 7">
    <name type="scientific">Ignavibacterium album (strain DSM 19864 / JCM 16511 / NBRC 101810 / Mat9-16)</name>
    <dbReference type="NCBI Taxonomy" id="945713"/>
    <lineage>
        <taxon>Bacteria</taxon>
        <taxon>Pseudomonadati</taxon>
        <taxon>Ignavibacteriota</taxon>
        <taxon>Ignavibacteria</taxon>
        <taxon>Ignavibacteriales</taxon>
        <taxon>Ignavibacteriaceae</taxon>
        <taxon>Ignavibacterium</taxon>
    </lineage>
</organism>
<dbReference type="GO" id="GO:0015562">
    <property type="term" value="F:efflux transmembrane transporter activity"/>
    <property type="evidence" value="ECO:0007669"/>
    <property type="project" value="TreeGrafter"/>
</dbReference>
<keyword evidence="2" id="KW-0175">Coiled coil</keyword>
<accession>I0ANI5</accession>
<dbReference type="Gene3D" id="2.40.420.20">
    <property type="match status" value="1"/>
</dbReference>
<dbReference type="HOGENOM" id="CLU_018816_1_0_10"/>
<dbReference type="AlphaFoldDB" id="I0ANI5"/>
<evidence type="ECO:0000259" key="3">
    <source>
        <dbReference type="Pfam" id="PF25954"/>
    </source>
</evidence>
<dbReference type="NCBIfam" id="TIGR01730">
    <property type="entry name" value="RND_mfp"/>
    <property type="match status" value="1"/>
</dbReference>
<evidence type="ECO:0000259" key="4">
    <source>
        <dbReference type="Pfam" id="PF25973"/>
    </source>
</evidence>
<dbReference type="Pfam" id="PF25989">
    <property type="entry name" value="YknX_C"/>
    <property type="match status" value="1"/>
</dbReference>
<evidence type="ECO:0000256" key="2">
    <source>
        <dbReference type="SAM" id="Coils"/>
    </source>
</evidence>
<protein>
    <submittedName>
        <fullName evidence="6">Membrane-fusion protein</fullName>
    </submittedName>
</protein>
<dbReference type="InterPro" id="IPR058637">
    <property type="entry name" value="YknX-like_C"/>
</dbReference>
<proteinExistence type="inferred from homology"/>
<dbReference type="PANTHER" id="PTHR30469:SF33">
    <property type="entry name" value="SLR1207 PROTEIN"/>
    <property type="match status" value="1"/>
</dbReference>
<name>I0ANI5_IGNAJ</name>
<evidence type="ECO:0000313" key="7">
    <source>
        <dbReference type="Proteomes" id="UP000007394"/>
    </source>
</evidence>